<dbReference type="EMBL" id="KN831800">
    <property type="protein sequence ID" value="KIM37057.1"/>
    <property type="molecule type" value="Genomic_DNA"/>
</dbReference>
<reference evidence="1 2" key="1">
    <citation type="submission" date="2014-04" db="EMBL/GenBank/DDBJ databases">
        <authorList>
            <consortium name="DOE Joint Genome Institute"/>
            <person name="Kuo A."/>
            <person name="Gay G."/>
            <person name="Dore J."/>
            <person name="Kohler A."/>
            <person name="Nagy L.G."/>
            <person name="Floudas D."/>
            <person name="Copeland A."/>
            <person name="Barry K.W."/>
            <person name="Cichocki N."/>
            <person name="Veneault-Fourrey C."/>
            <person name="LaButti K."/>
            <person name="Lindquist E.A."/>
            <person name="Lipzen A."/>
            <person name="Lundell T."/>
            <person name="Morin E."/>
            <person name="Murat C."/>
            <person name="Sun H."/>
            <person name="Tunlid A."/>
            <person name="Henrissat B."/>
            <person name="Grigoriev I.V."/>
            <person name="Hibbett D.S."/>
            <person name="Martin F."/>
            <person name="Nordberg H.P."/>
            <person name="Cantor M.N."/>
            <person name="Hua S.X."/>
        </authorList>
    </citation>
    <scope>NUCLEOTIDE SEQUENCE [LARGE SCALE GENOMIC DNA]</scope>
    <source>
        <strain evidence="2">h7</strain>
    </source>
</reference>
<organism evidence="1 2">
    <name type="scientific">Hebeloma cylindrosporum</name>
    <dbReference type="NCBI Taxonomy" id="76867"/>
    <lineage>
        <taxon>Eukaryota</taxon>
        <taxon>Fungi</taxon>
        <taxon>Dikarya</taxon>
        <taxon>Basidiomycota</taxon>
        <taxon>Agaricomycotina</taxon>
        <taxon>Agaricomycetes</taxon>
        <taxon>Agaricomycetidae</taxon>
        <taxon>Agaricales</taxon>
        <taxon>Agaricineae</taxon>
        <taxon>Hymenogastraceae</taxon>
        <taxon>Hebeloma</taxon>
    </lineage>
</organism>
<dbReference type="Proteomes" id="UP000053424">
    <property type="component" value="Unassembled WGS sequence"/>
</dbReference>
<proteinExistence type="predicted"/>
<name>A0A0C2Y7R1_HEBCY</name>
<evidence type="ECO:0000313" key="1">
    <source>
        <dbReference type="EMBL" id="KIM37057.1"/>
    </source>
</evidence>
<accession>A0A0C2Y7R1</accession>
<dbReference type="HOGENOM" id="CLU_1602935_0_0_1"/>
<protein>
    <submittedName>
        <fullName evidence="1">Uncharacterized protein</fullName>
    </submittedName>
</protein>
<gene>
    <name evidence="1" type="ORF">M413DRAFT_448776</name>
</gene>
<keyword evidence="2" id="KW-1185">Reference proteome</keyword>
<reference evidence="2" key="2">
    <citation type="submission" date="2015-01" db="EMBL/GenBank/DDBJ databases">
        <title>Evolutionary Origins and Diversification of the Mycorrhizal Mutualists.</title>
        <authorList>
            <consortium name="DOE Joint Genome Institute"/>
            <consortium name="Mycorrhizal Genomics Consortium"/>
            <person name="Kohler A."/>
            <person name="Kuo A."/>
            <person name="Nagy L.G."/>
            <person name="Floudas D."/>
            <person name="Copeland A."/>
            <person name="Barry K.W."/>
            <person name="Cichocki N."/>
            <person name="Veneault-Fourrey C."/>
            <person name="LaButti K."/>
            <person name="Lindquist E.A."/>
            <person name="Lipzen A."/>
            <person name="Lundell T."/>
            <person name="Morin E."/>
            <person name="Murat C."/>
            <person name="Riley R."/>
            <person name="Ohm R."/>
            <person name="Sun H."/>
            <person name="Tunlid A."/>
            <person name="Henrissat B."/>
            <person name="Grigoriev I.V."/>
            <person name="Hibbett D.S."/>
            <person name="Martin F."/>
        </authorList>
    </citation>
    <scope>NUCLEOTIDE SEQUENCE [LARGE SCALE GENOMIC DNA]</scope>
    <source>
        <strain evidence="2">h7</strain>
    </source>
</reference>
<dbReference type="AlphaFoldDB" id="A0A0C2Y7R1"/>
<evidence type="ECO:0000313" key="2">
    <source>
        <dbReference type="Proteomes" id="UP000053424"/>
    </source>
</evidence>
<sequence length="166" mass="18430">MFWLKSRFKNAINTETDSPLLAFNLTVAHRGDMALQPVENEKGVKGEWLRRSDQLKTRPRCRIRCQGTVTIDDGPLNYATLDISVSARAQGTIEALFGNFVFFRIWVGGGVRRSLSKGTRSPSSAYLPKVAVVFSSLLNVNTYGKLRSSGYTQFSAQPPLADYSCC</sequence>